<organism evidence="7 8">
    <name type="scientific">Brassica cretica</name>
    <name type="common">Mustard</name>
    <dbReference type="NCBI Taxonomy" id="69181"/>
    <lineage>
        <taxon>Eukaryota</taxon>
        <taxon>Viridiplantae</taxon>
        <taxon>Streptophyta</taxon>
        <taxon>Embryophyta</taxon>
        <taxon>Tracheophyta</taxon>
        <taxon>Spermatophyta</taxon>
        <taxon>Magnoliopsida</taxon>
        <taxon>eudicotyledons</taxon>
        <taxon>Gunneridae</taxon>
        <taxon>Pentapetalae</taxon>
        <taxon>rosids</taxon>
        <taxon>malvids</taxon>
        <taxon>Brassicales</taxon>
        <taxon>Brassicaceae</taxon>
        <taxon>Brassiceae</taxon>
        <taxon>Brassica</taxon>
    </lineage>
</organism>
<feature type="transmembrane region" description="Helical" evidence="6">
    <location>
        <begin position="27"/>
        <end position="45"/>
    </location>
</feature>
<comment type="similarity">
    <text evidence="2">Belongs to the TAPT1 family.</text>
</comment>
<dbReference type="PANTHER" id="PTHR13317">
    <property type="entry name" value="TRANSMEMBRANE ANTERIOR POSTERIOR TRANSFORMATION PROTEIN 1 HOMOLOG"/>
    <property type="match status" value="1"/>
</dbReference>
<keyword evidence="3 6" id="KW-0812">Transmembrane</keyword>
<dbReference type="InterPro" id="IPR008010">
    <property type="entry name" value="Tatp1"/>
</dbReference>
<dbReference type="GO" id="GO:0005789">
    <property type="term" value="C:endoplasmic reticulum membrane"/>
    <property type="evidence" value="ECO:0007669"/>
    <property type="project" value="TreeGrafter"/>
</dbReference>
<comment type="caution">
    <text evidence="7">The sequence shown here is derived from an EMBL/GenBank/DDBJ whole genome shotgun (WGS) entry which is preliminary data.</text>
</comment>
<dbReference type="EMBL" id="QGKX02000996">
    <property type="protein sequence ID" value="KAF3556280.1"/>
    <property type="molecule type" value="Genomic_DNA"/>
</dbReference>
<evidence type="ECO:0000313" key="7">
    <source>
        <dbReference type="EMBL" id="KAF3556280.1"/>
    </source>
</evidence>
<reference evidence="7" key="1">
    <citation type="submission" date="2019-12" db="EMBL/GenBank/DDBJ databases">
        <title>Genome sequencing and annotation of Brassica cretica.</title>
        <authorList>
            <person name="Studholme D.J."/>
            <person name="Sarris P."/>
        </authorList>
    </citation>
    <scope>NUCLEOTIDE SEQUENCE</scope>
    <source>
        <strain evidence="7">PFS-109/04</strain>
        <tissue evidence="7">Leaf</tissue>
    </source>
</reference>
<evidence type="ECO:0000256" key="2">
    <source>
        <dbReference type="ARBA" id="ARBA00008803"/>
    </source>
</evidence>
<gene>
    <name evidence="7" type="ORF">F2Q69_00012531</name>
</gene>
<evidence type="ECO:0000256" key="4">
    <source>
        <dbReference type="ARBA" id="ARBA00022989"/>
    </source>
</evidence>
<evidence type="ECO:0000313" key="8">
    <source>
        <dbReference type="Proteomes" id="UP000712600"/>
    </source>
</evidence>
<accession>A0A8S9R1P1</accession>
<dbReference type="Proteomes" id="UP000712600">
    <property type="component" value="Unassembled WGS sequence"/>
</dbReference>
<evidence type="ECO:0000256" key="1">
    <source>
        <dbReference type="ARBA" id="ARBA00004141"/>
    </source>
</evidence>
<evidence type="ECO:0000256" key="5">
    <source>
        <dbReference type="ARBA" id="ARBA00023136"/>
    </source>
</evidence>
<dbReference type="AlphaFoldDB" id="A0A8S9R1P1"/>
<protein>
    <submittedName>
        <fullName evidence="7">Uncharacterized protein</fullName>
    </submittedName>
</protein>
<keyword evidence="4 6" id="KW-1133">Transmembrane helix</keyword>
<dbReference type="Pfam" id="PF05346">
    <property type="entry name" value="DUF747"/>
    <property type="match status" value="1"/>
</dbReference>
<sequence length="240" mass="27528">MRSRAVSSSVSGKTTFMVWYMRTECPWFGNFICNATMVFFCEMMIDIMKHSFIAMFNGMKPIAHSEFLQALYEQTLNIRPEDRKTNLTFVPIVPACVIGSANSQLHQHFTVDKEGTRERARYHWKDLDARFSNHLSDQTVPTSLGVSEKRSTETKSFSLEFVICVYDQPGDETTLVKQMVSDRSKLALPEYHIDLISEGSGVALLEPSRSIRRFLRFLQNHGKSEGLFRKSRTSVEFSQS</sequence>
<evidence type="ECO:0000256" key="6">
    <source>
        <dbReference type="SAM" id="Phobius"/>
    </source>
</evidence>
<name>A0A8S9R1P1_BRACR</name>
<comment type="subcellular location">
    <subcellularLocation>
        <location evidence="1">Membrane</location>
        <topology evidence="1">Multi-pass membrane protein</topology>
    </subcellularLocation>
</comment>
<proteinExistence type="inferred from homology"/>
<evidence type="ECO:0000256" key="3">
    <source>
        <dbReference type="ARBA" id="ARBA00022692"/>
    </source>
</evidence>
<dbReference type="PANTHER" id="PTHR13317:SF4">
    <property type="entry name" value="TRANSMEMBRANE ANTERIOR POSTERIOR TRANSFORMATION PROTEIN 1 HOMOLOG"/>
    <property type="match status" value="1"/>
</dbReference>
<keyword evidence="5 6" id="KW-0472">Membrane</keyword>